<dbReference type="PROSITE" id="PS01095">
    <property type="entry name" value="GH18_1"/>
    <property type="match status" value="1"/>
</dbReference>
<dbReference type="PANTHER" id="PTHR45708">
    <property type="entry name" value="ENDOCHITINASE"/>
    <property type="match status" value="1"/>
</dbReference>
<evidence type="ECO:0000256" key="6">
    <source>
        <dbReference type="SAM" id="MobiDB-lite"/>
    </source>
</evidence>
<evidence type="ECO:0000256" key="3">
    <source>
        <dbReference type="ARBA" id="ARBA00023295"/>
    </source>
</evidence>
<dbReference type="InterPro" id="IPR050542">
    <property type="entry name" value="Glycosyl_Hydrlase18_Chitinase"/>
</dbReference>
<name>A0A5N6KUZ7_9ROSI</name>
<evidence type="ECO:0000313" key="8">
    <source>
        <dbReference type="EMBL" id="KAB8346316.1"/>
    </source>
</evidence>
<evidence type="ECO:0000256" key="4">
    <source>
        <dbReference type="RuleBase" id="RU000489"/>
    </source>
</evidence>
<dbReference type="GO" id="GO:0008843">
    <property type="term" value="F:endochitinase activity"/>
    <property type="evidence" value="ECO:0007669"/>
    <property type="project" value="UniProtKB-EC"/>
</dbReference>
<proteinExistence type="inferred from homology"/>
<feature type="compositionally biased region" description="Pro residues" evidence="6">
    <location>
        <begin position="1"/>
        <end position="13"/>
    </location>
</feature>
<dbReference type="Proteomes" id="UP000327013">
    <property type="component" value="Unassembled WGS sequence"/>
</dbReference>
<dbReference type="PROSITE" id="PS51910">
    <property type="entry name" value="GH18_2"/>
    <property type="match status" value="1"/>
</dbReference>
<keyword evidence="2 4" id="KW-0378">Hydrolase</keyword>
<accession>A0A5N6KUZ7</accession>
<evidence type="ECO:0000256" key="2">
    <source>
        <dbReference type="ARBA" id="ARBA00022801"/>
    </source>
</evidence>
<feature type="domain" description="GH18" evidence="7">
    <location>
        <begin position="48"/>
        <end position="379"/>
    </location>
</feature>
<evidence type="ECO:0000256" key="5">
    <source>
        <dbReference type="RuleBase" id="RU004453"/>
    </source>
</evidence>
<feature type="region of interest" description="Disordered" evidence="6">
    <location>
        <begin position="1"/>
        <end position="39"/>
    </location>
</feature>
<feature type="compositionally biased region" description="Low complexity" evidence="6">
    <location>
        <begin position="14"/>
        <end position="23"/>
    </location>
</feature>
<dbReference type="GO" id="GO:0005975">
    <property type="term" value="P:carbohydrate metabolic process"/>
    <property type="evidence" value="ECO:0007669"/>
    <property type="project" value="InterPro"/>
</dbReference>
<evidence type="ECO:0000256" key="1">
    <source>
        <dbReference type="ARBA" id="ARBA00012729"/>
    </source>
</evidence>
<dbReference type="OrthoDB" id="3012298at2759"/>
<dbReference type="Pfam" id="PF00704">
    <property type="entry name" value="Glyco_hydro_18"/>
    <property type="match status" value="1"/>
</dbReference>
<dbReference type="EC" id="3.2.1.14" evidence="1"/>
<dbReference type="AlphaFoldDB" id="A0A5N6KUZ7"/>
<comment type="similarity">
    <text evidence="5">Belongs to the glycosyl hydrolase 18 family.</text>
</comment>
<evidence type="ECO:0000259" key="7">
    <source>
        <dbReference type="PROSITE" id="PS51910"/>
    </source>
</evidence>
<comment type="caution">
    <text evidence="8">The sequence shown here is derived from an EMBL/GenBank/DDBJ whole genome shotgun (WGS) entry which is preliminary data.</text>
</comment>
<dbReference type="EMBL" id="VIBQ01000013">
    <property type="protein sequence ID" value="KAB8346316.1"/>
    <property type="molecule type" value="Genomic_DNA"/>
</dbReference>
<sequence length="379" mass="42176">MTTEPPAAPPSAPSAPKDASSEPSLPPDPRLAHLPRDPRLSHPSWPLPRIIVYHQTHFANTEQGPQQHISLLPLLSESPIAVTHVILAAIHLNDQPGDITLNDDPYRAPKNDVVWAEARTLRSHGIKVMGMLGGAAQGSYRRLDQDDAREFQRFYTPLRDMVRWAALDGLDLDVEEHMSLAGVVRLVLQLRRDFGPRFVITLAPVATALQERPPGLLGLDAQSLVSMMAGHKRHTNLSGFSYRELEKAVGPEIDWYNAQFYCGWGNAESTVGYDRIVAPLQPVEKGDEKGAGWAPERVVLGLITNPEKGQGWVEDEVLYETLLVLTAKYEGFAGVMGWEYFESITAQEPFGWPWSWARLMTRILRPDVEEKGKSDQAST</sequence>
<dbReference type="PANTHER" id="PTHR45708:SF60">
    <property type="entry name" value="III CHITINASE, PUTATIVE (AFU_ORTHOLOGUE AFUA_5G03850)-RELATED"/>
    <property type="match status" value="1"/>
</dbReference>
<dbReference type="InterPro" id="IPR001223">
    <property type="entry name" value="Glyco_hydro18_cat"/>
</dbReference>
<dbReference type="InterPro" id="IPR001579">
    <property type="entry name" value="Glyco_hydro_18_chit_AS"/>
</dbReference>
<reference evidence="8 9" key="1">
    <citation type="submission" date="2019-06" db="EMBL/GenBank/DDBJ databases">
        <title>A chromosomal-level reference genome of Carpinus fangiana (Coryloideae, Betulaceae).</title>
        <authorList>
            <person name="Yang X."/>
            <person name="Wang Z."/>
            <person name="Zhang L."/>
            <person name="Hao G."/>
            <person name="Liu J."/>
            <person name="Yang Y."/>
        </authorList>
    </citation>
    <scope>NUCLEOTIDE SEQUENCE [LARGE SCALE GENOMIC DNA]</scope>
    <source>
        <strain evidence="8">Cfa_2016G</strain>
        <tissue evidence="8">Leaf</tissue>
    </source>
</reference>
<protein>
    <recommendedName>
        <fullName evidence="1">chitinase</fullName>
        <ecNumber evidence="1">3.2.1.14</ecNumber>
    </recommendedName>
</protein>
<feature type="compositionally biased region" description="Basic and acidic residues" evidence="6">
    <location>
        <begin position="30"/>
        <end position="39"/>
    </location>
</feature>
<dbReference type="GO" id="GO:0005576">
    <property type="term" value="C:extracellular region"/>
    <property type="evidence" value="ECO:0007669"/>
    <property type="project" value="TreeGrafter"/>
</dbReference>
<keyword evidence="9" id="KW-1185">Reference proteome</keyword>
<organism evidence="8 9">
    <name type="scientific">Carpinus fangiana</name>
    <dbReference type="NCBI Taxonomy" id="176857"/>
    <lineage>
        <taxon>Eukaryota</taxon>
        <taxon>Viridiplantae</taxon>
        <taxon>Streptophyta</taxon>
        <taxon>Embryophyta</taxon>
        <taxon>Tracheophyta</taxon>
        <taxon>Spermatophyta</taxon>
        <taxon>Magnoliopsida</taxon>
        <taxon>eudicotyledons</taxon>
        <taxon>Gunneridae</taxon>
        <taxon>Pentapetalae</taxon>
        <taxon>rosids</taxon>
        <taxon>fabids</taxon>
        <taxon>Fagales</taxon>
        <taxon>Betulaceae</taxon>
        <taxon>Carpinus</taxon>
    </lineage>
</organism>
<dbReference type="SUPFAM" id="SSF51445">
    <property type="entry name" value="(Trans)glycosidases"/>
    <property type="match status" value="1"/>
</dbReference>
<dbReference type="Gene3D" id="3.20.20.80">
    <property type="entry name" value="Glycosidases"/>
    <property type="match status" value="1"/>
</dbReference>
<dbReference type="InterPro" id="IPR017853">
    <property type="entry name" value="GH"/>
</dbReference>
<keyword evidence="3 4" id="KW-0326">Glycosidase</keyword>
<evidence type="ECO:0000313" key="9">
    <source>
        <dbReference type="Proteomes" id="UP000327013"/>
    </source>
</evidence>
<gene>
    <name evidence="8" type="ORF">FH972_023360</name>
</gene>